<comment type="caution">
    <text evidence="2">The sequence shown here is derived from an EMBL/GenBank/DDBJ whole genome shotgun (WGS) entry which is preliminary data.</text>
</comment>
<evidence type="ECO:0000313" key="2">
    <source>
        <dbReference type="EMBL" id="MPC69403.1"/>
    </source>
</evidence>
<proteinExistence type="predicted"/>
<reference evidence="2 3" key="1">
    <citation type="submission" date="2019-05" db="EMBL/GenBank/DDBJ databases">
        <title>Another draft genome of Portunus trituberculatus and its Hox gene families provides insights of decapod evolution.</title>
        <authorList>
            <person name="Jeong J.-H."/>
            <person name="Song I."/>
            <person name="Kim S."/>
            <person name="Choi T."/>
            <person name="Kim D."/>
            <person name="Ryu S."/>
            <person name="Kim W."/>
        </authorList>
    </citation>
    <scope>NUCLEOTIDE SEQUENCE [LARGE SCALE GENOMIC DNA]</scope>
    <source>
        <tissue evidence="2">Muscle</tissue>
    </source>
</reference>
<accession>A0A5B7HGV7</accession>
<gene>
    <name evidence="2" type="ORF">E2C01_063626</name>
</gene>
<keyword evidence="3" id="KW-1185">Reference proteome</keyword>
<evidence type="ECO:0000256" key="1">
    <source>
        <dbReference type="SAM" id="MobiDB-lite"/>
    </source>
</evidence>
<dbReference type="AlphaFoldDB" id="A0A5B7HGV7"/>
<protein>
    <submittedName>
        <fullName evidence="2">Uncharacterized protein</fullName>
    </submittedName>
</protein>
<evidence type="ECO:0000313" key="3">
    <source>
        <dbReference type="Proteomes" id="UP000324222"/>
    </source>
</evidence>
<organism evidence="2 3">
    <name type="scientific">Portunus trituberculatus</name>
    <name type="common">Swimming crab</name>
    <name type="synonym">Neptunus trituberculatus</name>
    <dbReference type="NCBI Taxonomy" id="210409"/>
    <lineage>
        <taxon>Eukaryota</taxon>
        <taxon>Metazoa</taxon>
        <taxon>Ecdysozoa</taxon>
        <taxon>Arthropoda</taxon>
        <taxon>Crustacea</taxon>
        <taxon>Multicrustacea</taxon>
        <taxon>Malacostraca</taxon>
        <taxon>Eumalacostraca</taxon>
        <taxon>Eucarida</taxon>
        <taxon>Decapoda</taxon>
        <taxon>Pleocyemata</taxon>
        <taxon>Brachyura</taxon>
        <taxon>Eubrachyura</taxon>
        <taxon>Portunoidea</taxon>
        <taxon>Portunidae</taxon>
        <taxon>Portuninae</taxon>
        <taxon>Portunus</taxon>
    </lineage>
</organism>
<sequence length="101" mass="11260">MGVTLLPRFSCPRGEVKTTSPVTRPRARRLIEVPLPSSPAGRTPRLHPTPAPRQWPECIARDILDILRVNFRLNILSRVQSNGAGGARVWTPEPPHLAKEK</sequence>
<feature type="region of interest" description="Disordered" evidence="1">
    <location>
        <begin position="33"/>
        <end position="53"/>
    </location>
</feature>
<name>A0A5B7HGV7_PORTR</name>
<dbReference type="Proteomes" id="UP000324222">
    <property type="component" value="Unassembled WGS sequence"/>
</dbReference>
<dbReference type="EMBL" id="VSRR010029359">
    <property type="protein sequence ID" value="MPC69403.1"/>
    <property type="molecule type" value="Genomic_DNA"/>
</dbReference>